<proteinExistence type="predicted"/>
<reference evidence="1" key="1">
    <citation type="submission" date="2021-08" db="EMBL/GenBank/DDBJ databases">
        <authorList>
            <person name="Misof B."/>
            <person name="Oliver O."/>
            <person name="Podsiadlowski L."/>
            <person name="Donath A."/>
            <person name="Peters R."/>
            <person name="Mayer C."/>
            <person name="Rust J."/>
            <person name="Gunkel S."/>
            <person name="Lesny P."/>
            <person name="Martin S."/>
            <person name="Oeyen J.P."/>
            <person name="Petersen M."/>
            <person name="Panagiotis P."/>
            <person name="Wilbrandt J."/>
            <person name="Tanja T."/>
        </authorList>
    </citation>
    <scope>NUCLEOTIDE SEQUENCE</scope>
    <source>
        <strain evidence="1">GBR_01_08_01A</strain>
        <tissue evidence="1">Thorax + abdomen</tissue>
    </source>
</reference>
<protein>
    <submittedName>
        <fullName evidence="1">Uncharacterized protein</fullName>
    </submittedName>
</protein>
<comment type="caution">
    <text evidence="1">The sequence shown here is derived from an EMBL/GenBank/DDBJ whole genome shotgun (WGS) entry which is preliminary data.</text>
</comment>
<name>A0AAD9RZ96_9HYME</name>
<evidence type="ECO:0000313" key="1">
    <source>
        <dbReference type="EMBL" id="KAK2588355.1"/>
    </source>
</evidence>
<organism evidence="1 2">
    <name type="scientific">Odynerus spinipes</name>
    <dbReference type="NCBI Taxonomy" id="1348599"/>
    <lineage>
        <taxon>Eukaryota</taxon>
        <taxon>Metazoa</taxon>
        <taxon>Ecdysozoa</taxon>
        <taxon>Arthropoda</taxon>
        <taxon>Hexapoda</taxon>
        <taxon>Insecta</taxon>
        <taxon>Pterygota</taxon>
        <taxon>Neoptera</taxon>
        <taxon>Endopterygota</taxon>
        <taxon>Hymenoptera</taxon>
        <taxon>Apocrita</taxon>
        <taxon>Aculeata</taxon>
        <taxon>Vespoidea</taxon>
        <taxon>Vespidae</taxon>
        <taxon>Eumeninae</taxon>
        <taxon>Odynerus</taxon>
    </lineage>
</organism>
<dbReference type="EMBL" id="JAIFRP010000006">
    <property type="protein sequence ID" value="KAK2588355.1"/>
    <property type="molecule type" value="Genomic_DNA"/>
</dbReference>
<sequence>MITINTERYIDVGLPDDFNKREDIIDKEQYKKDNCFFTIFNIVKDIFEKVYRLEVEILSVNNECKQQKIEVLSDVHTKEHKQFLLHCTGTERTWSNRKKHAVILDLSMSILDKEAIISNKIVEENNKKSYLGKVKLDFICKIEKKENPMQVQLVLINKNTARKLFKEFGHIVVGKIHKIITKTLMHMLQFKKHY</sequence>
<keyword evidence="2" id="KW-1185">Reference proteome</keyword>
<evidence type="ECO:0000313" key="2">
    <source>
        <dbReference type="Proteomes" id="UP001258017"/>
    </source>
</evidence>
<accession>A0AAD9RZ96</accession>
<dbReference type="AlphaFoldDB" id="A0AAD9RZ96"/>
<dbReference type="Proteomes" id="UP001258017">
    <property type="component" value="Unassembled WGS sequence"/>
</dbReference>
<reference evidence="1" key="2">
    <citation type="journal article" date="2023" name="Commun. Biol.">
        <title>Intrasexual cuticular hydrocarbon dimorphism in a wasp sheds light on hydrocarbon biosynthesis genes in Hymenoptera.</title>
        <authorList>
            <person name="Moris V.C."/>
            <person name="Podsiadlowski L."/>
            <person name="Martin S."/>
            <person name="Oeyen J.P."/>
            <person name="Donath A."/>
            <person name="Petersen M."/>
            <person name="Wilbrandt J."/>
            <person name="Misof B."/>
            <person name="Liedtke D."/>
            <person name="Thamm M."/>
            <person name="Scheiner R."/>
            <person name="Schmitt T."/>
            <person name="Niehuis O."/>
        </authorList>
    </citation>
    <scope>NUCLEOTIDE SEQUENCE</scope>
    <source>
        <strain evidence="1">GBR_01_08_01A</strain>
    </source>
</reference>
<gene>
    <name evidence="1" type="ORF">KPH14_004370</name>
</gene>